<evidence type="ECO:0000313" key="2">
    <source>
        <dbReference type="EMBL" id="MCV9888631.1"/>
    </source>
</evidence>
<reference evidence="2 3" key="1">
    <citation type="submission" date="2022-10" db="EMBL/GenBank/DDBJ databases">
        <title>Draft genome assembly of moderately radiation resistant bacterium Metabacillus halosaccharovorans.</title>
        <authorList>
            <person name="Pal S."/>
            <person name="Gopinathan A."/>
        </authorList>
    </citation>
    <scope>NUCLEOTIDE SEQUENCE [LARGE SCALE GENOMIC DNA]</scope>
    <source>
        <strain evidence="2 3">VITHBRA001</strain>
    </source>
</reference>
<evidence type="ECO:0000313" key="3">
    <source>
        <dbReference type="Proteomes" id="UP001526147"/>
    </source>
</evidence>
<dbReference type="InterPro" id="IPR023296">
    <property type="entry name" value="Glyco_hydro_beta-prop_sf"/>
</dbReference>
<proteinExistence type="predicted"/>
<organism evidence="2 3">
    <name type="scientific">Metabacillus halosaccharovorans</name>
    <dbReference type="NCBI Taxonomy" id="930124"/>
    <lineage>
        <taxon>Bacteria</taxon>
        <taxon>Bacillati</taxon>
        <taxon>Bacillota</taxon>
        <taxon>Bacilli</taxon>
        <taxon>Bacillales</taxon>
        <taxon>Bacillaceae</taxon>
        <taxon>Metabacillus</taxon>
    </lineage>
</organism>
<dbReference type="PANTHER" id="PTHR43301">
    <property type="entry name" value="ARABINAN ENDO-1,5-ALPHA-L-ARABINOSIDASE"/>
    <property type="match status" value="1"/>
</dbReference>
<dbReference type="InterPro" id="IPR046780">
    <property type="entry name" value="aBig_2"/>
</dbReference>
<dbReference type="CDD" id="cd08983">
    <property type="entry name" value="GH43_Bt3655-like"/>
    <property type="match status" value="1"/>
</dbReference>
<dbReference type="GO" id="GO:0016787">
    <property type="term" value="F:hydrolase activity"/>
    <property type="evidence" value="ECO:0007669"/>
    <property type="project" value="UniProtKB-KW"/>
</dbReference>
<dbReference type="Proteomes" id="UP001526147">
    <property type="component" value="Unassembled WGS sequence"/>
</dbReference>
<dbReference type="Pfam" id="PF20578">
    <property type="entry name" value="aBig_2"/>
    <property type="match status" value="1"/>
</dbReference>
<dbReference type="Gene3D" id="2.115.10.20">
    <property type="entry name" value="Glycosyl hydrolase domain, family 43"/>
    <property type="match status" value="1"/>
</dbReference>
<dbReference type="RefSeq" id="WP_264144688.1">
    <property type="nucleotide sequence ID" value="NZ_JAOYEY010000051.1"/>
</dbReference>
<dbReference type="PANTHER" id="PTHR43301:SF3">
    <property type="entry name" value="ARABINAN ENDO-1,5-ALPHA-L-ARABINOSIDASE A-RELATED"/>
    <property type="match status" value="1"/>
</dbReference>
<gene>
    <name evidence="2" type="ORF">OIH86_23545</name>
</gene>
<protein>
    <submittedName>
        <fullName evidence="2">Glycoside hydrolase family 43 protein</fullName>
    </submittedName>
</protein>
<sequence>MGDTRLSDKDMIESIKKELEIPHADDIRGNIFLPLFIKGATISWETSRPDIVNVNNEKIEGYDEITAGIVSRPETDTPVQLTASITVGELSETKQILLTVKAKPGEMSFQAYLMVHFTGEHEKGEQIYFACSTDGLNWSDLNSGKPVLLSDIGEKGVRDPFILRSAEGDRFFIIATDLRIANGRGWDAAQTAGSKSIIVWESNDLVNWSVPRMIKVAPQNAGDAWAPEAIYDEKTGEYIVFWASRVLDEGEFGTHNIYYAKTRDFYSFTNPKLFIERPDDTHIIDTTIIKDNKMYYRYSGDGQITIEKSEQILGLWRKIGTLEASTGLTGKDIEGPLIFKFHDKKEWCLLVDQYATGKGYLPLLTRDLSSCGFEKVKTIYFLGSSIKRHGSVLSLTNEEYETVKTKWGTN</sequence>
<accession>A0ABT3DP69</accession>
<name>A0ABT3DP69_9BACI</name>
<feature type="domain" description="Atrophied bacterial Ig" evidence="1">
    <location>
        <begin position="16"/>
        <end position="102"/>
    </location>
</feature>
<dbReference type="EMBL" id="JAOYEY010000051">
    <property type="protein sequence ID" value="MCV9888631.1"/>
    <property type="molecule type" value="Genomic_DNA"/>
</dbReference>
<dbReference type="SUPFAM" id="SSF75005">
    <property type="entry name" value="Arabinanase/levansucrase/invertase"/>
    <property type="match status" value="1"/>
</dbReference>
<comment type="caution">
    <text evidence="2">The sequence shown here is derived from an EMBL/GenBank/DDBJ whole genome shotgun (WGS) entry which is preliminary data.</text>
</comment>
<evidence type="ECO:0000259" key="1">
    <source>
        <dbReference type="Pfam" id="PF20578"/>
    </source>
</evidence>
<dbReference type="InterPro" id="IPR050727">
    <property type="entry name" value="GH43_arabinanases"/>
</dbReference>
<keyword evidence="3" id="KW-1185">Reference proteome</keyword>
<keyword evidence="2" id="KW-0378">Hydrolase</keyword>